<evidence type="ECO:0000313" key="2">
    <source>
        <dbReference type="EMBL" id="KAG5566347.1"/>
    </source>
</evidence>
<feature type="region of interest" description="Disordered" evidence="1">
    <location>
        <begin position="1"/>
        <end position="60"/>
    </location>
</feature>
<feature type="compositionally biased region" description="Basic and acidic residues" evidence="1">
    <location>
        <begin position="1"/>
        <end position="12"/>
    </location>
</feature>
<accession>A0AAV6LN07</accession>
<proteinExistence type="predicted"/>
<organism evidence="2 3">
    <name type="scientific">Rhododendron griersonianum</name>
    <dbReference type="NCBI Taxonomy" id="479676"/>
    <lineage>
        <taxon>Eukaryota</taxon>
        <taxon>Viridiplantae</taxon>
        <taxon>Streptophyta</taxon>
        <taxon>Embryophyta</taxon>
        <taxon>Tracheophyta</taxon>
        <taxon>Spermatophyta</taxon>
        <taxon>Magnoliopsida</taxon>
        <taxon>eudicotyledons</taxon>
        <taxon>Gunneridae</taxon>
        <taxon>Pentapetalae</taxon>
        <taxon>asterids</taxon>
        <taxon>Ericales</taxon>
        <taxon>Ericaceae</taxon>
        <taxon>Ericoideae</taxon>
        <taxon>Rhodoreae</taxon>
        <taxon>Rhododendron</taxon>
    </lineage>
</organism>
<reference evidence="2" key="1">
    <citation type="submission" date="2020-08" db="EMBL/GenBank/DDBJ databases">
        <title>Plant Genome Project.</title>
        <authorList>
            <person name="Zhang R.-G."/>
        </authorList>
    </citation>
    <scope>NUCLEOTIDE SEQUENCE</scope>
    <source>
        <strain evidence="2">WSP0</strain>
        <tissue evidence="2">Leaf</tissue>
    </source>
</reference>
<gene>
    <name evidence="2" type="ORF">RHGRI_002070</name>
</gene>
<comment type="caution">
    <text evidence="2">The sequence shown here is derived from an EMBL/GenBank/DDBJ whole genome shotgun (WGS) entry which is preliminary data.</text>
</comment>
<dbReference type="AlphaFoldDB" id="A0AAV6LN07"/>
<evidence type="ECO:0000256" key="1">
    <source>
        <dbReference type="SAM" id="MobiDB-lite"/>
    </source>
</evidence>
<dbReference type="Proteomes" id="UP000823749">
    <property type="component" value="Chromosome 1"/>
</dbReference>
<protein>
    <submittedName>
        <fullName evidence="2">Uncharacterized protein</fullName>
    </submittedName>
</protein>
<keyword evidence="3" id="KW-1185">Reference proteome</keyword>
<name>A0AAV6LN07_9ERIC</name>
<dbReference type="EMBL" id="JACTNZ010000001">
    <property type="protein sequence ID" value="KAG5566347.1"/>
    <property type="molecule type" value="Genomic_DNA"/>
</dbReference>
<evidence type="ECO:0000313" key="3">
    <source>
        <dbReference type="Proteomes" id="UP000823749"/>
    </source>
</evidence>
<sequence>MVEIHDNERPPKEAAGGGGVEGHDGATPSKARSRRQAELDYSLGATASVLRNDPQVREYR</sequence>